<feature type="compositionally biased region" description="Polar residues" evidence="1">
    <location>
        <begin position="1"/>
        <end position="23"/>
    </location>
</feature>
<gene>
    <name evidence="2" type="ORF">FN846DRAFT_890141</name>
</gene>
<dbReference type="InParanoid" id="A0A5J5EYK0"/>
<proteinExistence type="predicted"/>
<evidence type="ECO:0000313" key="2">
    <source>
        <dbReference type="EMBL" id="KAA8906520.1"/>
    </source>
</evidence>
<name>A0A5J5EYK0_9PEZI</name>
<organism evidence="2 3">
    <name type="scientific">Sphaerosporella brunnea</name>
    <dbReference type="NCBI Taxonomy" id="1250544"/>
    <lineage>
        <taxon>Eukaryota</taxon>
        <taxon>Fungi</taxon>
        <taxon>Dikarya</taxon>
        <taxon>Ascomycota</taxon>
        <taxon>Pezizomycotina</taxon>
        <taxon>Pezizomycetes</taxon>
        <taxon>Pezizales</taxon>
        <taxon>Pyronemataceae</taxon>
        <taxon>Sphaerosporella</taxon>
    </lineage>
</organism>
<comment type="caution">
    <text evidence="2">The sequence shown here is derived from an EMBL/GenBank/DDBJ whole genome shotgun (WGS) entry which is preliminary data.</text>
</comment>
<evidence type="ECO:0000313" key="3">
    <source>
        <dbReference type="Proteomes" id="UP000326924"/>
    </source>
</evidence>
<reference evidence="2 3" key="1">
    <citation type="submission" date="2019-09" db="EMBL/GenBank/DDBJ databases">
        <title>Draft genome of the ectomycorrhizal ascomycete Sphaerosporella brunnea.</title>
        <authorList>
            <consortium name="DOE Joint Genome Institute"/>
            <person name="Benucci G.M."/>
            <person name="Marozzi G."/>
            <person name="Antonielli L."/>
            <person name="Sanchez S."/>
            <person name="Marco P."/>
            <person name="Wang X."/>
            <person name="Falini L.B."/>
            <person name="Barry K."/>
            <person name="Haridas S."/>
            <person name="Lipzen A."/>
            <person name="Labutti K."/>
            <person name="Grigoriev I.V."/>
            <person name="Murat C."/>
            <person name="Martin F."/>
            <person name="Albertini E."/>
            <person name="Donnini D."/>
            <person name="Bonito G."/>
        </authorList>
    </citation>
    <scope>NUCLEOTIDE SEQUENCE [LARGE SCALE GENOMIC DNA]</scope>
    <source>
        <strain evidence="2 3">Sb_GMNB300</strain>
    </source>
</reference>
<accession>A0A5J5EYK0</accession>
<protein>
    <submittedName>
        <fullName evidence="2">Uncharacterized protein</fullName>
    </submittedName>
</protein>
<dbReference type="OrthoDB" id="5396394at2759"/>
<dbReference type="EMBL" id="VXIS01000088">
    <property type="protein sequence ID" value="KAA8906520.1"/>
    <property type="molecule type" value="Genomic_DNA"/>
</dbReference>
<feature type="compositionally biased region" description="Basic and acidic residues" evidence="1">
    <location>
        <begin position="199"/>
        <end position="216"/>
    </location>
</feature>
<feature type="compositionally biased region" description="Acidic residues" evidence="1">
    <location>
        <begin position="164"/>
        <end position="173"/>
    </location>
</feature>
<keyword evidence="3" id="KW-1185">Reference proteome</keyword>
<evidence type="ECO:0000256" key="1">
    <source>
        <dbReference type="SAM" id="MobiDB-lite"/>
    </source>
</evidence>
<feature type="region of interest" description="Disordered" evidence="1">
    <location>
        <begin position="108"/>
        <end position="232"/>
    </location>
</feature>
<dbReference type="Proteomes" id="UP000326924">
    <property type="component" value="Unassembled WGS sequence"/>
</dbReference>
<dbReference type="AlphaFoldDB" id="A0A5J5EYK0"/>
<sequence length="250" mass="28562">MSFPNSSSASFQAVAQHLGSSFRTLRPPPPKRKRSNSKELEIPETPCRSNVVIPSTPAEKLELTGRFKNMQLADSVVEETAFVFDDDVDMMMMEGLERRSAFKRRCEGDRNDLESGDGIGRLAPRKQVRISPPVDEEETEEPPTPTRRRLRSPPPSVEIPEENKPEEDEELSSDPDQYGIAYIPTASQRYARSQRRIQQIREYKTRESREAREKRSAERRRRKSQSRADAAHAAAMAKFTAKKKAVRFTL</sequence>
<feature type="region of interest" description="Disordered" evidence="1">
    <location>
        <begin position="1"/>
        <end position="46"/>
    </location>
</feature>